<dbReference type="EMBL" id="JAGGMR010000001">
    <property type="protein sequence ID" value="MBP2189660.1"/>
    <property type="molecule type" value="Genomic_DNA"/>
</dbReference>
<dbReference type="PROSITE" id="PS51257">
    <property type="entry name" value="PROKAR_LIPOPROTEIN"/>
    <property type="match status" value="1"/>
</dbReference>
<sequence length="57" mass="6015">MNRPLQSTPAADNLMRLASLPGALLTSCVHTEKIGAQKLQWGAAILSSTFTTAICNT</sequence>
<accession>A0ABS4QDA1</accession>
<organism evidence="1 2">
    <name type="scientific">Nocardia goodfellowii</name>
    <dbReference type="NCBI Taxonomy" id="882446"/>
    <lineage>
        <taxon>Bacteria</taxon>
        <taxon>Bacillati</taxon>
        <taxon>Actinomycetota</taxon>
        <taxon>Actinomycetes</taxon>
        <taxon>Mycobacteriales</taxon>
        <taxon>Nocardiaceae</taxon>
        <taxon>Nocardia</taxon>
    </lineage>
</organism>
<gene>
    <name evidence="1" type="ORF">BJ987_002561</name>
</gene>
<comment type="caution">
    <text evidence="1">The sequence shown here is derived from an EMBL/GenBank/DDBJ whole genome shotgun (WGS) entry which is preliminary data.</text>
</comment>
<protein>
    <submittedName>
        <fullName evidence="1">Uncharacterized protein</fullName>
    </submittedName>
</protein>
<evidence type="ECO:0000313" key="2">
    <source>
        <dbReference type="Proteomes" id="UP001519325"/>
    </source>
</evidence>
<proteinExistence type="predicted"/>
<dbReference type="Proteomes" id="UP001519325">
    <property type="component" value="Unassembled WGS sequence"/>
</dbReference>
<reference evidence="1 2" key="1">
    <citation type="submission" date="2021-03" db="EMBL/GenBank/DDBJ databases">
        <title>Sequencing the genomes of 1000 actinobacteria strains.</title>
        <authorList>
            <person name="Klenk H.-P."/>
        </authorList>
    </citation>
    <scope>NUCLEOTIDE SEQUENCE [LARGE SCALE GENOMIC DNA]</scope>
    <source>
        <strain evidence="1 2">DSM 45516</strain>
    </source>
</reference>
<keyword evidence="2" id="KW-1185">Reference proteome</keyword>
<evidence type="ECO:0000313" key="1">
    <source>
        <dbReference type="EMBL" id="MBP2189660.1"/>
    </source>
</evidence>
<name>A0ABS4QDA1_9NOCA</name>